<dbReference type="PANTHER" id="PTHR33215:SF13">
    <property type="entry name" value="PROTEIN DISTAL ANTENNA"/>
    <property type="match status" value="1"/>
</dbReference>
<feature type="region of interest" description="Disordered" evidence="1">
    <location>
        <begin position="1"/>
        <end position="25"/>
    </location>
</feature>
<protein>
    <submittedName>
        <fullName evidence="2">Transposase</fullName>
    </submittedName>
</protein>
<dbReference type="InterPro" id="IPR010921">
    <property type="entry name" value="Trp_repressor/repl_initiator"/>
</dbReference>
<accession>A0ABX6N5U1</accession>
<reference evidence="2 3" key="1">
    <citation type="submission" date="2020-05" db="EMBL/GenBank/DDBJ databases">
        <title>Compete genome of Limnobacter sp. SAORIC-580.</title>
        <authorList>
            <person name="Song J."/>
            <person name="Cho J.-C."/>
        </authorList>
    </citation>
    <scope>NUCLEOTIDE SEQUENCE [LARGE SCALE GENOMIC DNA]</scope>
    <source>
        <strain evidence="2 3">SAORIC-580</strain>
    </source>
</reference>
<sequence length="128" mass="14543">MTELVVKRGRSRRTHSAQFKQEAVDQCTRPGMSLANVARQHELHPSLLARWVKERTEPARMTMSSQSSLVPQFVPLHVESAQRAELPRSTTLSSKIEANIDRADLRIAFKVDPSQMVELGQVLREVLR</sequence>
<dbReference type="PANTHER" id="PTHR33215">
    <property type="entry name" value="PROTEIN DISTAL ANTENNA"/>
    <property type="match status" value="1"/>
</dbReference>
<gene>
    <name evidence="2" type="ORF">HKT17_07500</name>
</gene>
<evidence type="ECO:0000313" key="2">
    <source>
        <dbReference type="EMBL" id="QJR29568.1"/>
    </source>
</evidence>
<organism evidence="2 3">
    <name type="scientific">Limnobacter profundi</name>
    <dbReference type="NCBI Taxonomy" id="2732163"/>
    <lineage>
        <taxon>Bacteria</taxon>
        <taxon>Pseudomonadati</taxon>
        <taxon>Pseudomonadota</taxon>
        <taxon>Betaproteobacteria</taxon>
        <taxon>Burkholderiales</taxon>
        <taxon>Burkholderiaceae</taxon>
        <taxon>Limnobacter</taxon>
    </lineage>
</organism>
<proteinExistence type="predicted"/>
<dbReference type="InterPro" id="IPR051839">
    <property type="entry name" value="RD_transcriptional_regulator"/>
</dbReference>
<dbReference type="RefSeq" id="WP_171099015.1">
    <property type="nucleotide sequence ID" value="NZ_CP053084.1"/>
</dbReference>
<dbReference type="EMBL" id="CP053084">
    <property type="protein sequence ID" value="QJR29568.1"/>
    <property type="molecule type" value="Genomic_DNA"/>
</dbReference>
<dbReference type="InterPro" id="IPR002514">
    <property type="entry name" value="Transposase_8"/>
</dbReference>
<dbReference type="Proteomes" id="UP000501130">
    <property type="component" value="Chromosome"/>
</dbReference>
<evidence type="ECO:0000313" key="3">
    <source>
        <dbReference type="Proteomes" id="UP000501130"/>
    </source>
</evidence>
<dbReference type="Pfam" id="PF01527">
    <property type="entry name" value="HTH_Tnp_1"/>
    <property type="match status" value="1"/>
</dbReference>
<name>A0ABX6N5U1_9BURK</name>
<keyword evidence="3" id="KW-1185">Reference proteome</keyword>
<dbReference type="SUPFAM" id="SSF48295">
    <property type="entry name" value="TrpR-like"/>
    <property type="match status" value="1"/>
</dbReference>
<evidence type="ECO:0000256" key="1">
    <source>
        <dbReference type="SAM" id="MobiDB-lite"/>
    </source>
</evidence>